<gene>
    <name evidence="4" type="ORF">C5Y96_25780</name>
</gene>
<dbReference type="InterPro" id="IPR002645">
    <property type="entry name" value="STAS_dom"/>
</dbReference>
<comment type="caution">
    <text evidence="4">The sequence shown here is derived from an EMBL/GenBank/DDBJ whole genome shotgun (WGS) entry which is preliminary data.</text>
</comment>
<evidence type="ECO:0000313" key="5">
    <source>
        <dbReference type="Proteomes" id="UP000240009"/>
    </source>
</evidence>
<dbReference type="EMBL" id="PUIA01000085">
    <property type="protein sequence ID" value="PQO25312.1"/>
    <property type="molecule type" value="Genomic_DNA"/>
</dbReference>
<dbReference type="Gene3D" id="3.30.750.24">
    <property type="entry name" value="STAS domain"/>
    <property type="match status" value="1"/>
</dbReference>
<comment type="similarity">
    <text evidence="1 2">Belongs to the anti-sigma-factor antagonist family.</text>
</comment>
<name>A0A2S8EZI5_9BACT</name>
<sequence length="119" mass="13660">MSDQKRLKVTEVEDVTVVEFKDRKILDDVQIQEIGQEFNDLVEVDKKRSILLNFSHVEFLSSSALGKLISLDKQVKQQDGHLKMSNIRPEIMEVFAITRLNKLFDIKDDVPDALAAFRG</sequence>
<dbReference type="RefSeq" id="WP_105359402.1">
    <property type="nucleotide sequence ID" value="NZ_PUIA01000085.1"/>
</dbReference>
<dbReference type="GO" id="GO:0043856">
    <property type="term" value="F:anti-sigma factor antagonist activity"/>
    <property type="evidence" value="ECO:0007669"/>
    <property type="project" value="InterPro"/>
</dbReference>
<evidence type="ECO:0000256" key="1">
    <source>
        <dbReference type="ARBA" id="ARBA00009013"/>
    </source>
</evidence>
<dbReference type="Proteomes" id="UP000240009">
    <property type="component" value="Unassembled WGS sequence"/>
</dbReference>
<dbReference type="Pfam" id="PF01740">
    <property type="entry name" value="STAS"/>
    <property type="match status" value="1"/>
</dbReference>
<dbReference type="AlphaFoldDB" id="A0A2S8EZI5"/>
<feature type="domain" description="STAS" evidence="3">
    <location>
        <begin position="1"/>
        <end position="117"/>
    </location>
</feature>
<dbReference type="InterPro" id="IPR003658">
    <property type="entry name" value="Anti-sigma_ant"/>
</dbReference>
<reference evidence="4 5" key="1">
    <citation type="submission" date="2018-02" db="EMBL/GenBank/DDBJ databases">
        <title>Comparative genomes isolates from brazilian mangrove.</title>
        <authorList>
            <person name="Araujo J.E."/>
            <person name="Taketani R.G."/>
            <person name="Silva M.C.P."/>
            <person name="Loureco M.V."/>
            <person name="Andreote F.D."/>
        </authorList>
    </citation>
    <scope>NUCLEOTIDE SEQUENCE [LARGE SCALE GENOMIC DNA]</scope>
    <source>
        <strain evidence="4 5">HEX-2 MGV</strain>
    </source>
</reference>
<evidence type="ECO:0000259" key="3">
    <source>
        <dbReference type="PROSITE" id="PS50801"/>
    </source>
</evidence>
<dbReference type="PANTHER" id="PTHR33495:SF2">
    <property type="entry name" value="ANTI-SIGMA FACTOR ANTAGONIST TM_1081-RELATED"/>
    <property type="match status" value="1"/>
</dbReference>
<dbReference type="PANTHER" id="PTHR33495">
    <property type="entry name" value="ANTI-SIGMA FACTOR ANTAGONIST TM_1081-RELATED-RELATED"/>
    <property type="match status" value="1"/>
</dbReference>
<proteinExistence type="inferred from homology"/>
<dbReference type="PROSITE" id="PS50801">
    <property type="entry name" value="STAS"/>
    <property type="match status" value="1"/>
</dbReference>
<dbReference type="CDD" id="cd07043">
    <property type="entry name" value="STAS_anti-anti-sigma_factors"/>
    <property type="match status" value="1"/>
</dbReference>
<dbReference type="SUPFAM" id="SSF52091">
    <property type="entry name" value="SpoIIaa-like"/>
    <property type="match status" value="1"/>
</dbReference>
<dbReference type="InterPro" id="IPR036513">
    <property type="entry name" value="STAS_dom_sf"/>
</dbReference>
<protein>
    <recommendedName>
        <fullName evidence="2">Anti-sigma factor antagonist</fullName>
    </recommendedName>
</protein>
<evidence type="ECO:0000313" key="4">
    <source>
        <dbReference type="EMBL" id="PQO25312.1"/>
    </source>
</evidence>
<organism evidence="4 5">
    <name type="scientific">Blastopirellula marina</name>
    <dbReference type="NCBI Taxonomy" id="124"/>
    <lineage>
        <taxon>Bacteria</taxon>
        <taxon>Pseudomonadati</taxon>
        <taxon>Planctomycetota</taxon>
        <taxon>Planctomycetia</taxon>
        <taxon>Pirellulales</taxon>
        <taxon>Pirellulaceae</taxon>
        <taxon>Blastopirellula</taxon>
    </lineage>
</organism>
<dbReference type="OrthoDB" id="287590at2"/>
<dbReference type="NCBIfam" id="TIGR00377">
    <property type="entry name" value="ant_ant_sig"/>
    <property type="match status" value="1"/>
</dbReference>
<accession>A0A2S8EZI5</accession>
<evidence type="ECO:0000256" key="2">
    <source>
        <dbReference type="RuleBase" id="RU003749"/>
    </source>
</evidence>